<dbReference type="GO" id="GO:0032217">
    <property type="term" value="F:riboflavin transmembrane transporter activity"/>
    <property type="evidence" value="ECO:0007669"/>
    <property type="project" value="UniProtKB-UniRule"/>
</dbReference>
<accession>A0A0Q3TIA4</accession>
<organism evidence="10 11">
    <name type="scientific">Heyndrickxia shackletonii</name>
    <dbReference type="NCBI Taxonomy" id="157838"/>
    <lineage>
        <taxon>Bacteria</taxon>
        <taxon>Bacillati</taxon>
        <taxon>Bacillota</taxon>
        <taxon>Bacilli</taxon>
        <taxon>Bacillales</taxon>
        <taxon>Bacillaceae</taxon>
        <taxon>Heyndrickxia</taxon>
    </lineage>
</organism>
<reference evidence="10 11" key="1">
    <citation type="submission" date="2015-09" db="EMBL/GenBank/DDBJ databases">
        <title>Genome sequencing project for genomic taxonomy and phylogenomics of Bacillus-like bacteria.</title>
        <authorList>
            <person name="Liu B."/>
            <person name="Wang J."/>
            <person name="Zhu Y."/>
            <person name="Liu G."/>
            <person name="Chen Q."/>
            <person name="Chen Z."/>
            <person name="Lan J."/>
            <person name="Che J."/>
            <person name="Ge C."/>
            <person name="Shi H."/>
            <person name="Pan Z."/>
            <person name="Liu X."/>
        </authorList>
    </citation>
    <scope>NUCLEOTIDE SEQUENCE [LARGE SCALE GENOMIC DNA]</scope>
    <source>
        <strain evidence="10 11">LMG 18435</strain>
    </source>
</reference>
<comment type="caution">
    <text evidence="10">The sequence shown here is derived from an EMBL/GenBank/DDBJ whole genome shotgun (WGS) entry which is preliminary data.</text>
</comment>
<evidence type="ECO:0000256" key="4">
    <source>
        <dbReference type="ARBA" id="ARBA00022475"/>
    </source>
</evidence>
<dbReference type="RefSeq" id="WP_055739404.1">
    <property type="nucleotide sequence ID" value="NZ_JAAIWL010000013.1"/>
</dbReference>
<keyword evidence="6 9" id="KW-1133">Transmembrane helix</keyword>
<evidence type="ECO:0000256" key="2">
    <source>
        <dbReference type="ARBA" id="ARBA00005540"/>
    </source>
</evidence>
<evidence type="ECO:0000256" key="9">
    <source>
        <dbReference type="SAM" id="Phobius"/>
    </source>
</evidence>
<feature type="transmembrane region" description="Helical" evidence="9">
    <location>
        <begin position="39"/>
        <end position="59"/>
    </location>
</feature>
<dbReference type="OrthoDB" id="9809216at2"/>
<proteinExistence type="inferred from homology"/>
<keyword evidence="7 8" id="KW-0472">Membrane</keyword>
<dbReference type="PANTHER" id="PTHR38438:SF1">
    <property type="entry name" value="RIBOFLAVIN TRANSPORTER RIBU"/>
    <property type="match status" value="1"/>
</dbReference>
<feature type="transmembrane region" description="Helical" evidence="9">
    <location>
        <begin position="6"/>
        <end position="27"/>
    </location>
</feature>
<dbReference type="InterPro" id="IPR025720">
    <property type="entry name" value="RibU"/>
</dbReference>
<comment type="subcellular location">
    <subcellularLocation>
        <location evidence="1">Cell membrane</location>
        <topology evidence="1">Multi-pass membrane protein</topology>
    </subcellularLocation>
</comment>
<feature type="transmembrane region" description="Helical" evidence="9">
    <location>
        <begin position="111"/>
        <end position="135"/>
    </location>
</feature>
<dbReference type="Gene3D" id="1.10.1760.20">
    <property type="match status" value="1"/>
</dbReference>
<dbReference type="PATRIC" id="fig|157838.3.peg.2036"/>
<sequence>MQKMKLKTFVSIALLSSLAYVLMLIKIPTPFSNFLTVDFSDIPALVAAVLFGPMAAIIVEVIKNLLDYFTWGSESGIPIGHLANILSGIFFVLPTYFVYRHNKTKKGMTIGLIVGTVSLAILMSILNYFVILPAYLALMHFELPKAYVISAVLPFNIVKGLAVTILFMLLFIRLQKWLEKNTLVK</sequence>
<evidence type="ECO:0000256" key="1">
    <source>
        <dbReference type="ARBA" id="ARBA00004651"/>
    </source>
</evidence>
<feature type="transmembrane region" description="Helical" evidence="9">
    <location>
        <begin position="147"/>
        <end position="172"/>
    </location>
</feature>
<name>A0A0Q3TIA4_9BACI</name>
<keyword evidence="11" id="KW-1185">Reference proteome</keyword>
<dbReference type="Proteomes" id="UP000051888">
    <property type="component" value="Unassembled WGS sequence"/>
</dbReference>
<comment type="similarity">
    <text evidence="2 8">Belongs to the prokaryotic riboflavin transporter (P-RFT) (TC 2.A.87) family.</text>
</comment>
<dbReference type="AlphaFoldDB" id="A0A0Q3TIA4"/>
<gene>
    <name evidence="10" type="ORF">AN964_09265</name>
</gene>
<dbReference type="STRING" id="157838.AN964_09265"/>
<evidence type="ECO:0000256" key="3">
    <source>
        <dbReference type="ARBA" id="ARBA00022448"/>
    </source>
</evidence>
<dbReference type="InterPro" id="IPR024529">
    <property type="entry name" value="ECF_trnsprt_substrate-spec"/>
</dbReference>
<keyword evidence="4 8" id="KW-1003">Cell membrane</keyword>
<dbReference type="Pfam" id="PF12822">
    <property type="entry name" value="ECF_trnsprt"/>
    <property type="match status" value="1"/>
</dbReference>
<evidence type="ECO:0000313" key="11">
    <source>
        <dbReference type="Proteomes" id="UP000051888"/>
    </source>
</evidence>
<evidence type="ECO:0000256" key="6">
    <source>
        <dbReference type="ARBA" id="ARBA00022989"/>
    </source>
</evidence>
<evidence type="ECO:0000256" key="5">
    <source>
        <dbReference type="ARBA" id="ARBA00022692"/>
    </source>
</evidence>
<feature type="transmembrane region" description="Helical" evidence="9">
    <location>
        <begin position="79"/>
        <end position="99"/>
    </location>
</feature>
<dbReference type="PIRSF" id="PIRSF037778">
    <property type="entry name" value="UCP037778_transp_RibU"/>
    <property type="match status" value="1"/>
</dbReference>
<dbReference type="EMBL" id="LJJC01000004">
    <property type="protein sequence ID" value="KQL53670.1"/>
    <property type="molecule type" value="Genomic_DNA"/>
</dbReference>
<evidence type="ECO:0000313" key="10">
    <source>
        <dbReference type="EMBL" id="KQL53670.1"/>
    </source>
</evidence>
<evidence type="ECO:0000256" key="7">
    <source>
        <dbReference type="ARBA" id="ARBA00023136"/>
    </source>
</evidence>
<dbReference type="PANTHER" id="PTHR38438">
    <property type="entry name" value="RIBOFLAVIN TRANSPORTER RIBU"/>
    <property type="match status" value="1"/>
</dbReference>
<evidence type="ECO:0000256" key="8">
    <source>
        <dbReference type="PIRNR" id="PIRNR037778"/>
    </source>
</evidence>
<protein>
    <recommendedName>
        <fullName evidence="8">Riboflavin transporter</fullName>
    </recommendedName>
</protein>
<dbReference type="GO" id="GO:0005886">
    <property type="term" value="C:plasma membrane"/>
    <property type="evidence" value="ECO:0007669"/>
    <property type="project" value="UniProtKB-SubCell"/>
</dbReference>
<keyword evidence="5 9" id="KW-0812">Transmembrane</keyword>
<keyword evidence="3 8" id="KW-0813">Transport</keyword>
<comment type="function">
    <text evidence="8">Probably a riboflavin-binding protein that interacts with the energy-coupling factor (ECF) ABC-transporter complex.</text>
</comment>